<evidence type="ECO:0000313" key="1">
    <source>
        <dbReference type="EMBL" id="KAK3068909.1"/>
    </source>
</evidence>
<protein>
    <submittedName>
        <fullName evidence="1">Uncharacterized protein</fullName>
    </submittedName>
</protein>
<sequence>AKAIKNLIRINKEHYNGKVQVIVAGSVRAYNARALRQYTDAAWYHTSAITEATSETSDSAEIQRIKEELAEGGDKR</sequence>
<reference evidence="1" key="1">
    <citation type="submission" date="2024-09" db="EMBL/GenBank/DDBJ databases">
        <title>Black Yeasts Isolated from many extreme environments.</title>
        <authorList>
            <person name="Coleine C."/>
            <person name="Stajich J.E."/>
            <person name="Selbmann L."/>
        </authorList>
    </citation>
    <scope>NUCLEOTIDE SEQUENCE</scope>
    <source>
        <strain evidence="1">CCFEE 5737</strain>
    </source>
</reference>
<dbReference type="EMBL" id="JAWDJW010005202">
    <property type="protein sequence ID" value="KAK3068909.1"/>
    <property type="molecule type" value="Genomic_DNA"/>
</dbReference>
<organism evidence="1 2">
    <name type="scientific">Coniosporium uncinatum</name>
    <dbReference type="NCBI Taxonomy" id="93489"/>
    <lineage>
        <taxon>Eukaryota</taxon>
        <taxon>Fungi</taxon>
        <taxon>Dikarya</taxon>
        <taxon>Ascomycota</taxon>
        <taxon>Pezizomycotina</taxon>
        <taxon>Dothideomycetes</taxon>
        <taxon>Dothideomycetes incertae sedis</taxon>
        <taxon>Coniosporium</taxon>
    </lineage>
</organism>
<accession>A0ACC3DFM7</accession>
<name>A0ACC3DFM7_9PEZI</name>
<evidence type="ECO:0000313" key="2">
    <source>
        <dbReference type="Proteomes" id="UP001186974"/>
    </source>
</evidence>
<gene>
    <name evidence="1" type="ORF">LTS18_000485</name>
</gene>
<dbReference type="Proteomes" id="UP001186974">
    <property type="component" value="Unassembled WGS sequence"/>
</dbReference>
<comment type="caution">
    <text evidence="1">The sequence shown here is derived from an EMBL/GenBank/DDBJ whole genome shotgun (WGS) entry which is preliminary data.</text>
</comment>
<keyword evidence="2" id="KW-1185">Reference proteome</keyword>
<feature type="non-terminal residue" evidence="1">
    <location>
        <position position="1"/>
    </location>
</feature>
<proteinExistence type="predicted"/>